<comment type="caution">
    <text evidence="1">The sequence shown here is derived from an EMBL/GenBank/DDBJ whole genome shotgun (WGS) entry which is preliminary data.</text>
</comment>
<accession>A0A2G8SGG1</accession>
<dbReference type="AlphaFoldDB" id="A0A2G8SGG1"/>
<proteinExistence type="predicted"/>
<gene>
    <name evidence="1" type="ORF">GSI_04959</name>
</gene>
<protein>
    <submittedName>
        <fullName evidence="1">Uncharacterized protein</fullName>
    </submittedName>
</protein>
<evidence type="ECO:0000313" key="1">
    <source>
        <dbReference type="EMBL" id="PIL32842.1"/>
    </source>
</evidence>
<sequence length="139" mass="15699">MATDRNQPRGIRIDFQMPGERYYAQNVTPKSARASISAAIRESPLLSSVHELWVVPGANLLLGFRHLRTLVLGLHSVSLDTPWDVKCHWEPLRGLEVRDTDRVIPCPRLCTLCVYVTTEAHVVNLTVRPQGGDRAEFDR</sequence>
<reference evidence="1 2" key="1">
    <citation type="journal article" date="2015" name="Sci. Rep.">
        <title>Chromosome-level genome map provides insights into diverse defense mechanisms in the medicinal fungus Ganoderma sinense.</title>
        <authorList>
            <person name="Zhu Y."/>
            <person name="Xu J."/>
            <person name="Sun C."/>
            <person name="Zhou S."/>
            <person name="Xu H."/>
            <person name="Nelson D.R."/>
            <person name="Qian J."/>
            <person name="Song J."/>
            <person name="Luo H."/>
            <person name="Xiang L."/>
            <person name="Li Y."/>
            <person name="Xu Z."/>
            <person name="Ji A."/>
            <person name="Wang L."/>
            <person name="Lu S."/>
            <person name="Hayward A."/>
            <person name="Sun W."/>
            <person name="Li X."/>
            <person name="Schwartz D.C."/>
            <person name="Wang Y."/>
            <person name="Chen S."/>
        </authorList>
    </citation>
    <scope>NUCLEOTIDE SEQUENCE [LARGE SCALE GENOMIC DNA]</scope>
    <source>
        <strain evidence="1 2">ZZ0214-1</strain>
    </source>
</reference>
<dbReference type="OrthoDB" id="2738900at2759"/>
<dbReference type="EMBL" id="AYKW01000009">
    <property type="protein sequence ID" value="PIL32842.1"/>
    <property type="molecule type" value="Genomic_DNA"/>
</dbReference>
<organism evidence="1 2">
    <name type="scientific">Ganoderma sinense ZZ0214-1</name>
    <dbReference type="NCBI Taxonomy" id="1077348"/>
    <lineage>
        <taxon>Eukaryota</taxon>
        <taxon>Fungi</taxon>
        <taxon>Dikarya</taxon>
        <taxon>Basidiomycota</taxon>
        <taxon>Agaricomycotina</taxon>
        <taxon>Agaricomycetes</taxon>
        <taxon>Polyporales</taxon>
        <taxon>Polyporaceae</taxon>
        <taxon>Ganoderma</taxon>
    </lineage>
</organism>
<keyword evidence="2" id="KW-1185">Reference proteome</keyword>
<name>A0A2G8SGG1_9APHY</name>
<dbReference type="Proteomes" id="UP000230002">
    <property type="component" value="Unassembled WGS sequence"/>
</dbReference>
<evidence type="ECO:0000313" key="2">
    <source>
        <dbReference type="Proteomes" id="UP000230002"/>
    </source>
</evidence>